<protein>
    <submittedName>
        <fullName evidence="2">Uncharacterized protein</fullName>
    </submittedName>
</protein>
<comment type="caution">
    <text evidence="2">The sequence shown here is derived from an EMBL/GenBank/DDBJ whole genome shotgun (WGS) entry which is preliminary data.</text>
</comment>
<gene>
    <name evidence="2" type="ORF">L195_g008227</name>
    <name evidence="1" type="ORF">L195_g042076</name>
</gene>
<dbReference type="Proteomes" id="UP000236291">
    <property type="component" value="Unassembled WGS sequence"/>
</dbReference>
<dbReference type="EMBL" id="ASHM01050077">
    <property type="protein sequence ID" value="PNX86001.1"/>
    <property type="molecule type" value="Genomic_DNA"/>
</dbReference>
<accession>A0A2K3P8K8</accession>
<sequence>MVAYARQATNLNLDFLESLTSSCSSRESKKDHPVSSLEIVSVDESEEILDGQSSHPLAGIHSTALVEVNFECHESDCFDKVNKDEYTVGAEVQDKPCSAIEHGLNPDQSLVWSLELIITLLDDQSKDESTDSVEIQHKPCFHCSHSNA</sequence>
<name>A0A2K3P8K8_TRIPR</name>
<dbReference type="EMBL" id="ASHM01004664">
    <property type="protein sequence ID" value="PNY11616.1"/>
    <property type="molecule type" value="Genomic_DNA"/>
</dbReference>
<evidence type="ECO:0000313" key="2">
    <source>
        <dbReference type="EMBL" id="PNY11616.1"/>
    </source>
</evidence>
<evidence type="ECO:0000313" key="1">
    <source>
        <dbReference type="EMBL" id="PNX86001.1"/>
    </source>
</evidence>
<reference evidence="2 3" key="1">
    <citation type="journal article" date="2014" name="Am. J. Bot.">
        <title>Genome assembly and annotation for red clover (Trifolium pratense; Fabaceae).</title>
        <authorList>
            <person name="Istvanek J."/>
            <person name="Jaros M."/>
            <person name="Krenek A."/>
            <person name="Repkova J."/>
        </authorList>
    </citation>
    <scope>NUCLEOTIDE SEQUENCE [LARGE SCALE GENOMIC DNA]</scope>
    <source>
        <strain evidence="3">cv. Tatra</strain>
        <tissue evidence="2">Young leaves</tissue>
    </source>
</reference>
<organism evidence="2 3">
    <name type="scientific">Trifolium pratense</name>
    <name type="common">Red clover</name>
    <dbReference type="NCBI Taxonomy" id="57577"/>
    <lineage>
        <taxon>Eukaryota</taxon>
        <taxon>Viridiplantae</taxon>
        <taxon>Streptophyta</taxon>
        <taxon>Embryophyta</taxon>
        <taxon>Tracheophyta</taxon>
        <taxon>Spermatophyta</taxon>
        <taxon>Magnoliopsida</taxon>
        <taxon>eudicotyledons</taxon>
        <taxon>Gunneridae</taxon>
        <taxon>Pentapetalae</taxon>
        <taxon>rosids</taxon>
        <taxon>fabids</taxon>
        <taxon>Fabales</taxon>
        <taxon>Fabaceae</taxon>
        <taxon>Papilionoideae</taxon>
        <taxon>50 kb inversion clade</taxon>
        <taxon>NPAAA clade</taxon>
        <taxon>Hologalegina</taxon>
        <taxon>IRL clade</taxon>
        <taxon>Trifolieae</taxon>
        <taxon>Trifolium</taxon>
    </lineage>
</organism>
<dbReference type="ExpressionAtlas" id="A0A2K3P8K8">
    <property type="expression patterns" value="baseline"/>
</dbReference>
<evidence type="ECO:0000313" key="3">
    <source>
        <dbReference type="Proteomes" id="UP000236291"/>
    </source>
</evidence>
<dbReference type="AlphaFoldDB" id="A0A2K3P8K8"/>
<reference evidence="2 3" key="2">
    <citation type="journal article" date="2017" name="Front. Plant Sci.">
        <title>Gene Classification and Mining of Molecular Markers Useful in Red Clover (Trifolium pratense) Breeding.</title>
        <authorList>
            <person name="Istvanek J."/>
            <person name="Dluhosova J."/>
            <person name="Dluhos P."/>
            <person name="Patkova L."/>
            <person name="Nedelnik J."/>
            <person name="Repkova J."/>
        </authorList>
    </citation>
    <scope>NUCLEOTIDE SEQUENCE [LARGE SCALE GENOMIC DNA]</scope>
    <source>
        <strain evidence="3">cv. Tatra</strain>
        <tissue evidence="2">Young leaves</tissue>
    </source>
</reference>
<proteinExistence type="predicted"/>